<sequence>MRSVVQRLLGFFFLYLTLSGHGIASAANVQAGINMNDPLLPIPVHKPSRSWISGAFAASAILASVGLFLGMSSSPTLGSPLAVRSTVSTRPVMQISRSAVKPHRAVNLRVNALPDILPNIQPEAAQVQQQGGKESSDLMLSKKKELRYFELVDAVVNDQIEKVSLTEDGTTGRAIDKEGRFYRLANVPVTLDLFKILREHNVEVAILPAQNQQSNPLLNFAGSIVVPIIIFTIIGFFLSRGNQGGGQGGGGGGGPFGGVNPTQFGRTRSKIEMQPNTGVTFDQVAGNDEAKQELQEIVEFLKNPEKFTKLGAKVPKGVIMEGPPGTGKTLLARATAGEAGVPFVSSAGSEFVELFVGVGASRVRDLFDMAKKNAPCIIFIDEIDAIGRQRGTGIAGGNDEREQTLNQILTQMDGFEGNTGVIVLAATNRADVLDPALLRPGRFDRRVQVGLPDFKGRIAILKVHARGKPLAEGVDLQSIARRTPGFSGASLEALMNEAAIYAARANKTVIEYTDIDSAIDRVLVGIEKNGDASSLMRRSDLVAYHEAGHAIVGALINGYDAVQKVTIIPRTGGAGGLTFFEPNEVRLESGMYSRAYLEGQLAVALGGRVAEEIVFGQDEVTTGASNDIQQVTNIAKRMVSEWGFSDLVGHVAVSDQGGNPFLGRQMAMGGSSWSNEKIKMVDTEVDRIIKNAYDVCKNILSTNRALLDDLASKLIEQETVSGQELYEMVADSGAETILYDPVSHKGKAAVGAA</sequence>
<dbReference type="CDD" id="cd19501">
    <property type="entry name" value="RecA-like_FtsH"/>
    <property type="match status" value="1"/>
</dbReference>
<comment type="cofactor">
    <cofactor evidence="1">
        <name>Zn(2+)</name>
        <dbReference type="ChEBI" id="CHEBI:29105"/>
    </cofactor>
</comment>
<evidence type="ECO:0000256" key="5">
    <source>
        <dbReference type="ARBA" id="ARBA00022670"/>
    </source>
</evidence>
<dbReference type="InterPro" id="IPR027417">
    <property type="entry name" value="P-loop_NTPase"/>
</dbReference>
<dbReference type="InterPro" id="IPR037219">
    <property type="entry name" value="Peptidase_M41-like"/>
</dbReference>
<comment type="similarity">
    <text evidence="4">In the N-terminal section; belongs to the AAA ATPase family.</text>
</comment>
<dbReference type="GO" id="GO:0046872">
    <property type="term" value="F:metal ion binding"/>
    <property type="evidence" value="ECO:0007669"/>
    <property type="project" value="UniProtKB-KW"/>
</dbReference>
<evidence type="ECO:0000256" key="11">
    <source>
        <dbReference type="ARBA" id="ARBA00022840"/>
    </source>
</evidence>
<dbReference type="InterPro" id="IPR005936">
    <property type="entry name" value="FtsH"/>
</dbReference>
<dbReference type="FunFam" id="1.20.58.760:FF:000001">
    <property type="entry name" value="ATP-dependent zinc metalloprotease FtsH"/>
    <property type="match status" value="1"/>
</dbReference>
<keyword evidence="12 16" id="KW-1133">Transmembrane helix</keyword>
<name>A0A7S0DJW0_9EUKA</name>
<dbReference type="Pfam" id="PF01434">
    <property type="entry name" value="Peptidase_M41"/>
    <property type="match status" value="1"/>
</dbReference>
<keyword evidence="5" id="KW-0645">Protease</keyword>
<dbReference type="InterPro" id="IPR041569">
    <property type="entry name" value="AAA_lid_3"/>
</dbReference>
<dbReference type="InterPro" id="IPR003960">
    <property type="entry name" value="ATPase_AAA_CS"/>
</dbReference>
<dbReference type="SUPFAM" id="SSF52540">
    <property type="entry name" value="P-loop containing nucleoside triphosphate hydrolases"/>
    <property type="match status" value="1"/>
</dbReference>
<evidence type="ECO:0000256" key="12">
    <source>
        <dbReference type="ARBA" id="ARBA00022989"/>
    </source>
</evidence>
<dbReference type="Gene3D" id="1.20.58.760">
    <property type="entry name" value="Peptidase M41"/>
    <property type="match status" value="1"/>
</dbReference>
<dbReference type="InterPro" id="IPR003959">
    <property type="entry name" value="ATPase_AAA_core"/>
</dbReference>
<evidence type="ECO:0000256" key="8">
    <source>
        <dbReference type="ARBA" id="ARBA00022741"/>
    </source>
</evidence>
<keyword evidence="8" id="KW-0547">Nucleotide-binding</keyword>
<keyword evidence="17" id="KW-0732">Signal</keyword>
<protein>
    <recommendedName>
        <fullName evidence="18">AAA+ ATPase domain-containing protein</fullName>
    </recommendedName>
</protein>
<dbReference type="PROSITE" id="PS00674">
    <property type="entry name" value="AAA"/>
    <property type="match status" value="1"/>
</dbReference>
<comment type="subcellular location">
    <subcellularLocation>
        <location evidence="2">Membrane</location>
    </subcellularLocation>
</comment>
<dbReference type="GO" id="GO:0016887">
    <property type="term" value="F:ATP hydrolysis activity"/>
    <property type="evidence" value="ECO:0007669"/>
    <property type="project" value="InterPro"/>
</dbReference>
<evidence type="ECO:0000256" key="3">
    <source>
        <dbReference type="ARBA" id="ARBA00010044"/>
    </source>
</evidence>
<dbReference type="InterPro" id="IPR003593">
    <property type="entry name" value="AAA+_ATPase"/>
</dbReference>
<dbReference type="GO" id="GO:0004176">
    <property type="term" value="F:ATP-dependent peptidase activity"/>
    <property type="evidence" value="ECO:0007669"/>
    <property type="project" value="InterPro"/>
</dbReference>
<dbReference type="HAMAP" id="MF_01458">
    <property type="entry name" value="FtsH"/>
    <property type="match status" value="1"/>
</dbReference>
<dbReference type="GO" id="GO:0009535">
    <property type="term" value="C:chloroplast thylakoid membrane"/>
    <property type="evidence" value="ECO:0007669"/>
    <property type="project" value="TreeGrafter"/>
</dbReference>
<keyword evidence="6 16" id="KW-0812">Transmembrane</keyword>
<organism evidence="19">
    <name type="scientific">Amorphochlora amoebiformis</name>
    <dbReference type="NCBI Taxonomy" id="1561963"/>
    <lineage>
        <taxon>Eukaryota</taxon>
        <taxon>Sar</taxon>
        <taxon>Rhizaria</taxon>
        <taxon>Cercozoa</taxon>
        <taxon>Chlorarachniophyceae</taxon>
        <taxon>Amorphochlora</taxon>
    </lineage>
</organism>
<evidence type="ECO:0000256" key="1">
    <source>
        <dbReference type="ARBA" id="ARBA00001947"/>
    </source>
</evidence>
<dbReference type="FunFam" id="3.40.50.300:FF:000001">
    <property type="entry name" value="ATP-dependent zinc metalloprotease FtsH"/>
    <property type="match status" value="1"/>
</dbReference>
<dbReference type="Gene3D" id="3.40.50.300">
    <property type="entry name" value="P-loop containing nucleotide triphosphate hydrolases"/>
    <property type="match status" value="1"/>
</dbReference>
<dbReference type="Pfam" id="PF00004">
    <property type="entry name" value="AAA"/>
    <property type="match status" value="1"/>
</dbReference>
<feature type="compositionally biased region" description="Gly residues" evidence="15">
    <location>
        <begin position="244"/>
        <end position="257"/>
    </location>
</feature>
<evidence type="ECO:0000256" key="16">
    <source>
        <dbReference type="SAM" id="Phobius"/>
    </source>
</evidence>
<keyword evidence="10" id="KW-0862">Zinc</keyword>
<evidence type="ECO:0000256" key="7">
    <source>
        <dbReference type="ARBA" id="ARBA00022723"/>
    </source>
</evidence>
<feature type="domain" description="AAA+ ATPase" evidence="18">
    <location>
        <begin position="314"/>
        <end position="453"/>
    </location>
</feature>
<dbReference type="SMART" id="SM00382">
    <property type="entry name" value="AAA"/>
    <property type="match status" value="1"/>
</dbReference>
<proteinExistence type="inferred from homology"/>
<dbReference type="PANTHER" id="PTHR23076">
    <property type="entry name" value="METALLOPROTEASE M41 FTSH"/>
    <property type="match status" value="1"/>
</dbReference>
<evidence type="ECO:0000256" key="14">
    <source>
        <dbReference type="ARBA" id="ARBA00023136"/>
    </source>
</evidence>
<keyword evidence="13" id="KW-0482">Metalloprotease</keyword>
<evidence type="ECO:0000256" key="10">
    <source>
        <dbReference type="ARBA" id="ARBA00022833"/>
    </source>
</evidence>
<dbReference type="SUPFAM" id="SSF140990">
    <property type="entry name" value="FtsH protease domain-like"/>
    <property type="match status" value="1"/>
</dbReference>
<feature type="transmembrane region" description="Helical" evidence="16">
    <location>
        <begin position="50"/>
        <end position="69"/>
    </location>
</feature>
<reference evidence="19" key="1">
    <citation type="submission" date="2021-01" db="EMBL/GenBank/DDBJ databases">
        <authorList>
            <person name="Corre E."/>
            <person name="Pelletier E."/>
            <person name="Niang G."/>
            <person name="Scheremetjew M."/>
            <person name="Finn R."/>
            <person name="Kale V."/>
            <person name="Holt S."/>
            <person name="Cochrane G."/>
            <person name="Meng A."/>
            <person name="Brown T."/>
            <person name="Cohen L."/>
        </authorList>
    </citation>
    <scope>NUCLEOTIDE SEQUENCE</scope>
    <source>
        <strain evidence="19">CCMP2058</strain>
    </source>
</reference>
<dbReference type="Pfam" id="PF17862">
    <property type="entry name" value="AAA_lid_3"/>
    <property type="match status" value="1"/>
</dbReference>
<feature type="region of interest" description="Disordered" evidence="15">
    <location>
        <begin position="244"/>
        <end position="272"/>
    </location>
</feature>
<dbReference type="EMBL" id="HBEM01023692">
    <property type="protein sequence ID" value="CAD8457164.1"/>
    <property type="molecule type" value="Transcribed_RNA"/>
</dbReference>
<dbReference type="AlphaFoldDB" id="A0A7S0DJW0"/>
<dbReference type="InterPro" id="IPR000642">
    <property type="entry name" value="Peptidase_M41"/>
</dbReference>
<evidence type="ECO:0000256" key="2">
    <source>
        <dbReference type="ARBA" id="ARBA00004370"/>
    </source>
</evidence>
<keyword evidence="9" id="KW-0378">Hydrolase</keyword>
<dbReference type="PANTHER" id="PTHR23076:SF113">
    <property type="entry name" value="ATP-DEPENDENT ZINC METALLOPROTEASE FTSH 1, CHLOROPLASTIC-RELATED"/>
    <property type="match status" value="1"/>
</dbReference>
<keyword evidence="7" id="KW-0479">Metal-binding</keyword>
<evidence type="ECO:0000256" key="9">
    <source>
        <dbReference type="ARBA" id="ARBA00022801"/>
    </source>
</evidence>
<dbReference type="NCBIfam" id="TIGR01241">
    <property type="entry name" value="FtsH_fam"/>
    <property type="match status" value="1"/>
</dbReference>
<feature type="chain" id="PRO_5030522017" description="AAA+ ATPase domain-containing protein" evidence="17">
    <location>
        <begin position="27"/>
        <end position="753"/>
    </location>
</feature>
<gene>
    <name evidence="19" type="ORF">LAMO00422_LOCUS16111</name>
</gene>
<dbReference type="GO" id="GO:0010304">
    <property type="term" value="P:PSII associated light-harvesting complex II catabolic process"/>
    <property type="evidence" value="ECO:0007669"/>
    <property type="project" value="UniProtKB-ARBA"/>
</dbReference>
<evidence type="ECO:0000256" key="4">
    <source>
        <dbReference type="ARBA" id="ARBA00010550"/>
    </source>
</evidence>
<feature type="transmembrane region" description="Helical" evidence="16">
    <location>
        <begin position="217"/>
        <end position="238"/>
    </location>
</feature>
<keyword evidence="14 16" id="KW-0472">Membrane</keyword>
<feature type="signal peptide" evidence="17">
    <location>
        <begin position="1"/>
        <end position="26"/>
    </location>
</feature>
<dbReference type="GO" id="GO:0004222">
    <property type="term" value="F:metalloendopeptidase activity"/>
    <property type="evidence" value="ECO:0007669"/>
    <property type="project" value="InterPro"/>
</dbReference>
<accession>A0A7S0DJW0</accession>
<dbReference type="GO" id="GO:0006508">
    <property type="term" value="P:proteolysis"/>
    <property type="evidence" value="ECO:0007669"/>
    <property type="project" value="UniProtKB-KW"/>
</dbReference>
<evidence type="ECO:0000313" key="19">
    <source>
        <dbReference type="EMBL" id="CAD8457164.1"/>
    </source>
</evidence>
<evidence type="ECO:0000256" key="17">
    <source>
        <dbReference type="SAM" id="SignalP"/>
    </source>
</evidence>
<comment type="similarity">
    <text evidence="3">In the C-terminal section; belongs to the peptidase M41 family.</text>
</comment>
<evidence type="ECO:0000256" key="13">
    <source>
        <dbReference type="ARBA" id="ARBA00023049"/>
    </source>
</evidence>
<dbReference type="Gene3D" id="1.10.8.60">
    <property type="match status" value="1"/>
</dbReference>
<evidence type="ECO:0000256" key="6">
    <source>
        <dbReference type="ARBA" id="ARBA00022692"/>
    </source>
</evidence>
<keyword evidence="11" id="KW-0067">ATP-binding</keyword>
<dbReference type="FunFam" id="1.10.8.60:FF:000001">
    <property type="entry name" value="ATP-dependent zinc metalloprotease FtsH"/>
    <property type="match status" value="1"/>
</dbReference>
<evidence type="ECO:0000256" key="15">
    <source>
        <dbReference type="SAM" id="MobiDB-lite"/>
    </source>
</evidence>
<dbReference type="GO" id="GO:0005524">
    <property type="term" value="F:ATP binding"/>
    <property type="evidence" value="ECO:0007669"/>
    <property type="project" value="UniProtKB-KW"/>
</dbReference>
<evidence type="ECO:0000259" key="18">
    <source>
        <dbReference type="SMART" id="SM00382"/>
    </source>
</evidence>